<dbReference type="EMBL" id="BMGC01000017">
    <property type="protein sequence ID" value="GGB35778.1"/>
    <property type="molecule type" value="Genomic_DNA"/>
</dbReference>
<keyword evidence="2" id="KW-0067">ATP-binding</keyword>
<dbReference type="InterPro" id="IPR027417">
    <property type="entry name" value="P-loop_NTPase"/>
</dbReference>
<dbReference type="Gene3D" id="3.40.50.300">
    <property type="entry name" value="P-loop containing nucleotide triphosphate hydrolases"/>
    <property type="match status" value="1"/>
</dbReference>
<proteinExistence type="predicted"/>
<dbReference type="Pfam" id="PF10609">
    <property type="entry name" value="ParA"/>
    <property type="match status" value="1"/>
</dbReference>
<gene>
    <name evidence="4" type="ORF">GCM10011489_24770</name>
</gene>
<evidence type="ECO:0000259" key="3">
    <source>
        <dbReference type="Pfam" id="PF26563"/>
    </source>
</evidence>
<dbReference type="GO" id="GO:0051782">
    <property type="term" value="P:negative regulation of cell division"/>
    <property type="evidence" value="ECO:0007669"/>
    <property type="project" value="TreeGrafter"/>
</dbReference>
<comment type="caution">
    <text evidence="4">The sequence shown here is derived from an EMBL/GenBank/DDBJ whole genome shotgun (WGS) entry which is preliminary data.</text>
</comment>
<evidence type="ECO:0000313" key="4">
    <source>
        <dbReference type="EMBL" id="GGB35778.1"/>
    </source>
</evidence>
<evidence type="ECO:0000256" key="1">
    <source>
        <dbReference type="ARBA" id="ARBA00022741"/>
    </source>
</evidence>
<organism evidence="4 5">
    <name type="scientific">Gordonia jinhuaensis</name>
    <dbReference type="NCBI Taxonomy" id="1517702"/>
    <lineage>
        <taxon>Bacteria</taxon>
        <taxon>Bacillati</taxon>
        <taxon>Actinomycetota</taxon>
        <taxon>Actinomycetes</taxon>
        <taxon>Mycobacteriales</taxon>
        <taxon>Gordoniaceae</taxon>
        <taxon>Gordonia</taxon>
    </lineage>
</organism>
<dbReference type="PANTHER" id="PTHR43384:SF11">
    <property type="entry name" value="SEPTUM SITE DETERMINING PROTEIN"/>
    <property type="match status" value="1"/>
</dbReference>
<dbReference type="InterPro" id="IPR033756">
    <property type="entry name" value="YlxH/NBP35"/>
</dbReference>
<dbReference type="GO" id="GO:0005829">
    <property type="term" value="C:cytosol"/>
    <property type="evidence" value="ECO:0007669"/>
    <property type="project" value="TreeGrafter"/>
</dbReference>
<sequence length="340" mass="34466">MAAAGYRGRAGLVDDLWPSRQAWHEAAVVIVDLSAVSALAHRQMPRRDAVLVVESETDSTMRPGAAGLWPSALRLGAQDGYVLGRDAAQLVRALTALRAPQRRGGVTIAVIGGHGGAGASTLAAATAICAAEGPRPTMLLDVDPYGPGVDLLLGLEDDPGLRWDDLRVEGGDVHAAALFAALPSGPGGVAVLAPRRGDRTPVSAVAARAVMNAGAGDGDVVVVDLPRRIDDTAAELLAAVGSVVVVTTATVGGCAATRQLTRELTRLSGRVGLVVRGPAPGGLTVRQVQEALGLPLLAGCRAEPRLAGAVEAGALRLARRSPLRRAAAAVLAGVSAEVTA</sequence>
<keyword evidence="5" id="KW-1185">Reference proteome</keyword>
<reference evidence="4" key="1">
    <citation type="journal article" date="2014" name="Int. J. Syst. Evol. Microbiol.">
        <title>Complete genome sequence of Corynebacterium casei LMG S-19264T (=DSM 44701T), isolated from a smear-ripened cheese.</title>
        <authorList>
            <consortium name="US DOE Joint Genome Institute (JGI-PGF)"/>
            <person name="Walter F."/>
            <person name="Albersmeier A."/>
            <person name="Kalinowski J."/>
            <person name="Ruckert C."/>
        </authorList>
    </citation>
    <scope>NUCLEOTIDE SEQUENCE</scope>
    <source>
        <strain evidence="4">CGMCC 1.12827</strain>
    </source>
</reference>
<dbReference type="Proteomes" id="UP000621454">
    <property type="component" value="Unassembled WGS sequence"/>
</dbReference>
<dbReference type="AlphaFoldDB" id="A0A916TA76"/>
<accession>A0A916TA76</accession>
<dbReference type="GO" id="GO:0005524">
    <property type="term" value="F:ATP binding"/>
    <property type="evidence" value="ECO:0007669"/>
    <property type="project" value="UniProtKB-KW"/>
</dbReference>
<dbReference type="Pfam" id="PF26563">
    <property type="entry name" value="Rv3660c_N"/>
    <property type="match status" value="1"/>
</dbReference>
<keyword evidence="1" id="KW-0547">Nucleotide-binding</keyword>
<name>A0A916TA76_9ACTN</name>
<dbReference type="GO" id="GO:0016887">
    <property type="term" value="F:ATP hydrolysis activity"/>
    <property type="evidence" value="ECO:0007669"/>
    <property type="project" value="TreeGrafter"/>
</dbReference>
<feature type="domain" description="Rv3660c-like CheY-like N-terminal" evidence="3">
    <location>
        <begin position="2"/>
        <end position="102"/>
    </location>
</feature>
<dbReference type="GO" id="GO:0009898">
    <property type="term" value="C:cytoplasmic side of plasma membrane"/>
    <property type="evidence" value="ECO:0007669"/>
    <property type="project" value="TreeGrafter"/>
</dbReference>
<dbReference type="InterPro" id="IPR059050">
    <property type="entry name" value="Rv3660c_N"/>
</dbReference>
<dbReference type="PANTHER" id="PTHR43384">
    <property type="entry name" value="SEPTUM SITE-DETERMINING PROTEIN MIND HOMOLOG, CHLOROPLASTIC-RELATED"/>
    <property type="match status" value="1"/>
</dbReference>
<dbReference type="SUPFAM" id="SSF52540">
    <property type="entry name" value="P-loop containing nucleoside triphosphate hydrolases"/>
    <property type="match status" value="1"/>
</dbReference>
<dbReference type="InterPro" id="IPR022521">
    <property type="entry name" value="Rv3660c"/>
</dbReference>
<evidence type="ECO:0000256" key="2">
    <source>
        <dbReference type="ARBA" id="ARBA00022840"/>
    </source>
</evidence>
<evidence type="ECO:0000313" key="5">
    <source>
        <dbReference type="Proteomes" id="UP000621454"/>
    </source>
</evidence>
<dbReference type="NCBIfam" id="TIGR03815">
    <property type="entry name" value="CpaE_hom_Actino"/>
    <property type="match status" value="1"/>
</dbReference>
<protein>
    <recommendedName>
        <fullName evidence="3">Rv3660c-like CheY-like N-terminal domain-containing protein</fullName>
    </recommendedName>
</protein>
<dbReference type="InterPro" id="IPR050625">
    <property type="entry name" value="ParA/MinD_ATPase"/>
</dbReference>
<reference evidence="4" key="2">
    <citation type="submission" date="2020-09" db="EMBL/GenBank/DDBJ databases">
        <authorList>
            <person name="Sun Q."/>
            <person name="Zhou Y."/>
        </authorList>
    </citation>
    <scope>NUCLEOTIDE SEQUENCE</scope>
    <source>
        <strain evidence="4">CGMCC 1.12827</strain>
    </source>
</reference>